<accession>A0A285BZE5</accession>
<dbReference type="PANTHER" id="PTHR34599">
    <property type="entry name" value="PEROXIDASE-RELATED"/>
    <property type="match status" value="1"/>
</dbReference>
<dbReference type="OrthoDB" id="7793240at2"/>
<dbReference type="GO" id="GO:0004601">
    <property type="term" value="F:peroxidase activity"/>
    <property type="evidence" value="ECO:0007669"/>
    <property type="project" value="InterPro"/>
</dbReference>
<evidence type="ECO:0000256" key="1">
    <source>
        <dbReference type="SAM" id="MobiDB-lite"/>
    </source>
</evidence>
<dbReference type="RefSeq" id="WP_096292881.1">
    <property type="nucleotide sequence ID" value="NZ_LT907782.1"/>
</dbReference>
<dbReference type="SUPFAM" id="SSF48317">
    <property type="entry name" value="Acid phosphatase/Vanadium-dependent haloperoxidase"/>
    <property type="match status" value="1"/>
</dbReference>
<evidence type="ECO:0008006" key="4">
    <source>
        <dbReference type="Google" id="ProtNLM"/>
    </source>
</evidence>
<protein>
    <recommendedName>
        <fullName evidence="4">PAP2 superfamily protein</fullName>
    </recommendedName>
</protein>
<sequence>MTFPTPNSDENLVTSEPDNPPDLPEQDRTNVPFIGNFHKTLPHNEYGEVDEVAYRKFERTCIQIEAGMPINFEEVPKGPVSSPDQSPFESCVAPTLKKSAAKFTSPMAGASTETHGPDPKSLEMLPAPGCRSISTAAEMVELYWMALLRDAPLLAFQQHCDPQMDCGVDISAHDGVGSDKLGYNVNARVSAARSAVNTMFDCAIRHDTDSGRLRTTFDLQSGSGGADIRLQTLFRTGLFGEDVGPLVSQFFIRPIGYGVQTIDQKQVPYIAKRDFLITHGDWLLAQNTGKDKYGRDYGICNNYADQRNCPANMYYPTTDGTANGPVIKRYISTMRDLARFVNRDALHQAYFNAALFLDGVNASLDGGNPYRGNRFSREGGFATLGGPDLLTLVSEVASRALKVVWRQKWMVHRRCRPEVYGGLLQMQRKGYKGKMRAYGLPETVQACSNFDNALNDTLDAVASHNAAQNGGTETLFLPMAFSAGSPNHPAYGAGHATVAGACVTVLKAWFDEDEKLADIFARANNGFPKDPPTAMLKLLQPGYRKAAGMLEDFCEPQEYCGPDADKMTVGGELNKIASNVAMGRSMGGVHWRSDNTRSLRLGEQIAIEILRKRTMEYAERPVSFTFRAFDRYMVHITQGQVRIN</sequence>
<dbReference type="InterPro" id="IPR036938">
    <property type="entry name" value="PAP2/HPO_sf"/>
</dbReference>
<organism evidence="2 3">
    <name type="scientific">Nitrosomonas ureae</name>
    <dbReference type="NCBI Taxonomy" id="44577"/>
    <lineage>
        <taxon>Bacteria</taxon>
        <taxon>Pseudomonadati</taxon>
        <taxon>Pseudomonadota</taxon>
        <taxon>Betaproteobacteria</taxon>
        <taxon>Nitrosomonadales</taxon>
        <taxon>Nitrosomonadaceae</taxon>
        <taxon>Nitrosomonas</taxon>
    </lineage>
</organism>
<name>A0A285BZE5_9PROT</name>
<feature type="region of interest" description="Disordered" evidence="1">
    <location>
        <begin position="1"/>
        <end position="31"/>
    </location>
</feature>
<dbReference type="InterPro" id="IPR016119">
    <property type="entry name" value="Br/Cl_peroxidase_C"/>
</dbReference>
<evidence type="ECO:0000313" key="2">
    <source>
        <dbReference type="EMBL" id="SNX60266.1"/>
    </source>
</evidence>
<dbReference type="PANTHER" id="PTHR34599:SF1">
    <property type="entry name" value="PHOSPHATIDIC ACID PHOSPHATASE TYPE 2_HALOPEROXIDASE DOMAIN-CONTAINING PROTEIN"/>
    <property type="match status" value="1"/>
</dbReference>
<dbReference type="EMBL" id="LT907782">
    <property type="protein sequence ID" value="SNX60266.1"/>
    <property type="molecule type" value="Genomic_DNA"/>
</dbReference>
<reference evidence="2 3" key="1">
    <citation type="submission" date="2017-08" db="EMBL/GenBank/DDBJ databases">
        <authorList>
            <person name="de Groot N.N."/>
        </authorList>
    </citation>
    <scope>NUCLEOTIDE SEQUENCE [LARGE SCALE GENOMIC DNA]</scope>
    <source>
        <strain evidence="2 3">Nm15</strain>
    </source>
</reference>
<dbReference type="InterPro" id="IPR052559">
    <property type="entry name" value="V-haloperoxidase"/>
</dbReference>
<proteinExistence type="predicted"/>
<gene>
    <name evidence="2" type="ORF">SAMN06296273_1730</name>
</gene>
<dbReference type="Gene3D" id="1.10.606.10">
    <property type="entry name" value="Vanadium-containing Chloroperoxidase, domain 2"/>
    <property type="match status" value="1"/>
</dbReference>
<evidence type="ECO:0000313" key="3">
    <source>
        <dbReference type="Proteomes" id="UP000242498"/>
    </source>
</evidence>
<feature type="compositionally biased region" description="Polar residues" evidence="1">
    <location>
        <begin position="1"/>
        <end position="17"/>
    </location>
</feature>
<dbReference type="AlphaFoldDB" id="A0A285BZE5"/>
<dbReference type="Proteomes" id="UP000242498">
    <property type="component" value="Chromosome I"/>
</dbReference>
<dbReference type="CDD" id="cd03398">
    <property type="entry name" value="PAP2_haloperoxidase"/>
    <property type="match status" value="1"/>
</dbReference>